<feature type="region of interest" description="Disordered" evidence="1">
    <location>
        <begin position="1"/>
        <end position="41"/>
    </location>
</feature>
<protein>
    <submittedName>
        <fullName evidence="3">DUF5107 domain-containing protein</fullName>
    </submittedName>
</protein>
<sequence length="642" mass="69535">MIESTTLRLPSAELGAESPLPSFGGLQRLPDPSGSPGLPPAMRERIAYGRLANPLPYAVQNGYGRDLRPRQVPAIRLANDHLDAYVLPELGGRIWSLRDRRSGRELVFANERLQYANFALTDAWCAGGIEWNLGSTGHATTTSRPVFAARVETARGPSLRLWEWERTRDLVFSVDLMPAGDVPVLVAHVRVRNPDPEPKPLYWWTNIAVPETDGVRVLAPADRAWRTANDGSLDSVPVPHPDTPAVDASYPRTAPAAADYFFQISEGHGRWVAAIEEDGRGVAQTATAAMAGRKFFLWGAGAGGERWQEWLSGPHRRYLEIQAGLATTQLEHLALGPDEELSWAEAYVPLELDPARAHGGWVDALDEVDGRLADVLPAGRLDEEHQWWRAEVADRAPAEQLAAGSGAGLAELTVRGIDPRTLPGTPFDRPRRDGSRFLVELARGATVDQDAAGAELLIPPVSARWRPVFDRVADGWWGSLMRAVRAHAAGDLAAAERCYRDSHVFRPSAWAARGLALLSAANGDAGGAIARYRESVGLAPECLPLLVEATEHCLAAGQAGRALALVEAAPEAVAGHGRVRLLRCRALLGCGRTEEARAILGDGIEVPDLREGETLEAVWRAAFGDAPLDPRYDFRMGPSVPA</sequence>
<evidence type="ECO:0000259" key="2">
    <source>
        <dbReference type="Pfam" id="PF17128"/>
    </source>
</evidence>
<dbReference type="EMBL" id="BAABAB010000015">
    <property type="protein sequence ID" value="GAA3618787.1"/>
    <property type="molecule type" value="Genomic_DNA"/>
</dbReference>
<dbReference type="Pfam" id="PF17128">
    <property type="entry name" value="DUF5107"/>
    <property type="match status" value="1"/>
</dbReference>
<evidence type="ECO:0000313" key="4">
    <source>
        <dbReference type="Proteomes" id="UP001501490"/>
    </source>
</evidence>
<feature type="domain" description="DUF5107" evidence="2">
    <location>
        <begin position="55"/>
        <end position="332"/>
    </location>
</feature>
<organism evidence="3 4">
    <name type="scientific">Microlunatus ginsengisoli</name>
    <dbReference type="NCBI Taxonomy" id="363863"/>
    <lineage>
        <taxon>Bacteria</taxon>
        <taxon>Bacillati</taxon>
        <taxon>Actinomycetota</taxon>
        <taxon>Actinomycetes</taxon>
        <taxon>Propionibacteriales</taxon>
        <taxon>Propionibacteriaceae</taxon>
        <taxon>Microlunatus</taxon>
    </lineage>
</organism>
<proteinExistence type="predicted"/>
<accession>A0ABP6ZU40</accession>
<evidence type="ECO:0000256" key="1">
    <source>
        <dbReference type="SAM" id="MobiDB-lite"/>
    </source>
</evidence>
<comment type="caution">
    <text evidence="3">The sequence shown here is derived from an EMBL/GenBank/DDBJ whole genome shotgun (WGS) entry which is preliminary data.</text>
</comment>
<reference evidence="4" key="1">
    <citation type="journal article" date="2019" name="Int. J. Syst. Evol. Microbiol.">
        <title>The Global Catalogue of Microorganisms (GCM) 10K type strain sequencing project: providing services to taxonomists for standard genome sequencing and annotation.</title>
        <authorList>
            <consortium name="The Broad Institute Genomics Platform"/>
            <consortium name="The Broad Institute Genome Sequencing Center for Infectious Disease"/>
            <person name="Wu L."/>
            <person name="Ma J."/>
        </authorList>
    </citation>
    <scope>NUCLEOTIDE SEQUENCE [LARGE SCALE GENOMIC DNA]</scope>
    <source>
        <strain evidence="4">JCM 16929</strain>
    </source>
</reference>
<keyword evidence="4" id="KW-1185">Reference proteome</keyword>
<name>A0ABP6ZU40_9ACTN</name>
<evidence type="ECO:0000313" key="3">
    <source>
        <dbReference type="EMBL" id="GAA3618787.1"/>
    </source>
</evidence>
<dbReference type="InterPro" id="IPR011990">
    <property type="entry name" value="TPR-like_helical_dom_sf"/>
</dbReference>
<gene>
    <name evidence="3" type="ORF">GCM10022236_21310</name>
</gene>
<dbReference type="InterPro" id="IPR033396">
    <property type="entry name" value="DUF5107"/>
</dbReference>
<dbReference type="SUPFAM" id="SSF48452">
    <property type="entry name" value="TPR-like"/>
    <property type="match status" value="1"/>
</dbReference>
<dbReference type="Proteomes" id="UP001501490">
    <property type="component" value="Unassembled WGS sequence"/>
</dbReference>
<dbReference type="Gene3D" id="1.25.40.10">
    <property type="entry name" value="Tetratricopeptide repeat domain"/>
    <property type="match status" value="1"/>
</dbReference>